<dbReference type="Gene3D" id="1.20.1260.10">
    <property type="match status" value="1"/>
</dbReference>
<reference evidence="2" key="1">
    <citation type="submission" date="2021-03" db="EMBL/GenBank/DDBJ databases">
        <title>Whole genome shotgun sequence of Actinoplanes auranticolor NBRC 12245.</title>
        <authorList>
            <person name="Komaki H."/>
            <person name="Tamura T."/>
        </authorList>
    </citation>
    <scope>NUCLEOTIDE SEQUENCE</scope>
    <source>
        <strain evidence="2">NBRC 12245</strain>
    </source>
</reference>
<dbReference type="RefSeq" id="WP_212993561.1">
    <property type="nucleotide sequence ID" value="NZ_BAABEA010000041.1"/>
</dbReference>
<dbReference type="EMBL" id="BOQL01000068">
    <property type="protein sequence ID" value="GIM77728.1"/>
    <property type="molecule type" value="Genomic_DNA"/>
</dbReference>
<gene>
    <name evidence="2" type="ORF">Aau02nite_77370</name>
</gene>
<comment type="caution">
    <text evidence="2">The sequence shown here is derived from an EMBL/GenBank/DDBJ whole genome shotgun (WGS) entry which is preliminary data.</text>
</comment>
<dbReference type="Proteomes" id="UP000681340">
    <property type="component" value="Unassembled WGS sequence"/>
</dbReference>
<proteinExistence type="predicted"/>
<dbReference type="InterPro" id="IPR012347">
    <property type="entry name" value="Ferritin-like"/>
</dbReference>
<sequence>MTDRGNTTVFHPAWRDRAGFCGADVLDQPAGSISPAQRVHLRAVAEQIKMVHDLFAAFADEYAPFPTELVAAQTRELVAVGLLLARYAVADPGAQLPPGVFSDAAAQRDYERLRARGRAGRSAALRVVATALRETVALLDPLPADLTAPDMRNVYLQLLVSSRRQCRIVQAWSAR</sequence>
<organism evidence="2 3">
    <name type="scientific">Actinoplanes auranticolor</name>
    <dbReference type="NCBI Taxonomy" id="47988"/>
    <lineage>
        <taxon>Bacteria</taxon>
        <taxon>Bacillati</taxon>
        <taxon>Actinomycetota</taxon>
        <taxon>Actinomycetes</taxon>
        <taxon>Micromonosporales</taxon>
        <taxon>Micromonosporaceae</taxon>
        <taxon>Actinoplanes</taxon>
    </lineage>
</organism>
<feature type="domain" description="DUF2202" evidence="1">
    <location>
        <begin position="49"/>
        <end position="167"/>
    </location>
</feature>
<accession>A0A919W2T2</accession>
<dbReference type="Pfam" id="PF09968">
    <property type="entry name" value="DUF2202"/>
    <property type="match status" value="1"/>
</dbReference>
<evidence type="ECO:0000313" key="2">
    <source>
        <dbReference type="EMBL" id="GIM77728.1"/>
    </source>
</evidence>
<dbReference type="InterPro" id="IPR019243">
    <property type="entry name" value="DUF2202"/>
</dbReference>
<dbReference type="AlphaFoldDB" id="A0A919W2T2"/>
<evidence type="ECO:0000259" key="1">
    <source>
        <dbReference type="Pfam" id="PF09968"/>
    </source>
</evidence>
<keyword evidence="3" id="KW-1185">Reference proteome</keyword>
<name>A0A919W2T2_9ACTN</name>
<evidence type="ECO:0000313" key="3">
    <source>
        <dbReference type="Proteomes" id="UP000681340"/>
    </source>
</evidence>
<protein>
    <recommendedName>
        <fullName evidence="1">DUF2202 domain-containing protein</fullName>
    </recommendedName>
</protein>